<dbReference type="InterPro" id="IPR036412">
    <property type="entry name" value="HAD-like_sf"/>
</dbReference>
<dbReference type="GO" id="GO:0005524">
    <property type="term" value="F:ATP binding"/>
    <property type="evidence" value="ECO:0007669"/>
    <property type="project" value="UniProtKB-KW"/>
</dbReference>
<keyword evidence="3" id="KW-1003">Cell membrane</keyword>
<reference evidence="13" key="1">
    <citation type="journal article" date="2014" name="Front. Microbiol.">
        <title>High frequency of phylogenetically diverse reductive dehalogenase-homologous genes in deep subseafloor sedimentary metagenomes.</title>
        <authorList>
            <person name="Kawai M."/>
            <person name="Futagami T."/>
            <person name="Toyoda A."/>
            <person name="Takaki Y."/>
            <person name="Nishi S."/>
            <person name="Hori S."/>
            <person name="Arai W."/>
            <person name="Tsubouchi T."/>
            <person name="Morono Y."/>
            <person name="Uchiyama I."/>
            <person name="Ito T."/>
            <person name="Fujiyama A."/>
            <person name="Inagaki F."/>
            <person name="Takami H."/>
        </authorList>
    </citation>
    <scope>NUCLEOTIDE SEQUENCE</scope>
    <source>
        <strain evidence="13">Expedition CK06-06</strain>
    </source>
</reference>
<keyword evidence="7" id="KW-0067">ATP-binding</keyword>
<dbReference type="Pfam" id="PF00122">
    <property type="entry name" value="E1-E2_ATPase"/>
    <property type="match status" value="1"/>
</dbReference>
<dbReference type="FunFam" id="2.70.150.10:FF:000020">
    <property type="entry name" value="Copper-exporting P-type ATPase A"/>
    <property type="match status" value="1"/>
</dbReference>
<dbReference type="SUPFAM" id="SSF81653">
    <property type="entry name" value="Calcium ATPase, transduction domain A"/>
    <property type="match status" value="1"/>
</dbReference>
<dbReference type="GO" id="GO:0005886">
    <property type="term" value="C:plasma membrane"/>
    <property type="evidence" value="ECO:0007669"/>
    <property type="project" value="UniProtKB-SubCell"/>
</dbReference>
<dbReference type="CDD" id="cd02094">
    <property type="entry name" value="P-type_ATPase_Cu-like"/>
    <property type="match status" value="1"/>
</dbReference>
<comment type="subcellular location">
    <subcellularLocation>
        <location evidence="1">Cell membrane</location>
        <topology evidence="1">Multi-pass membrane protein</topology>
    </subcellularLocation>
</comment>
<dbReference type="GO" id="GO:0016887">
    <property type="term" value="F:ATP hydrolysis activity"/>
    <property type="evidence" value="ECO:0007669"/>
    <property type="project" value="InterPro"/>
</dbReference>
<keyword evidence="4 11" id="KW-0812">Transmembrane</keyword>
<sequence length="571" mass="61137">VTFFPILFTRAGLKPHVFFDTAAMIITLILLGRFFEARAKGRTSSAIKKLMQLEAKTARVIVGGKEVETDMDKVRVGDIILVRPGEKIPVDGIITQGSSAIDESMVTGESIPVDKKKTDEVIGATLNTSGSFKFKATKVGKDTVLSQIIRLVEEAQGSKAPIQRLVDTVASYFVPAVIGIAIITFIVWIIFGPKPSITLALVNFVSVLIIACPCALGLATPTAIMVGTGKGAENGILIKDAASLELTHRLNTIVFDKTGTLTKGEPVVTDIIIKEKSSVYSKEELLKLSASSELYSEHPLGKAMVKKAQQLKLKLIEPKNFKSITGRGISAEVDGKKILKGNLALMRENNIALDGLEEKALVLSNEGKTPIFISADSKPLGIIAVADSLKNNTKKYLNDLKNLGLEVVMLTGDNKNTANAIAKKAGIKKVLSEILPENKAEEIKRIQSKGKIVAMVGDGINDAPALMQADVGIAIGTGTDIAIESSSITLTGGDIKGVLKSIILSRNTIRVIKQNLFWAFSYNSILIPVAAGVLYPSFRILISPIFAAAAMAISSISVISNSLRLRRIPLK</sequence>
<dbReference type="InterPro" id="IPR044492">
    <property type="entry name" value="P_typ_ATPase_HD_dom"/>
</dbReference>
<evidence type="ECO:0000313" key="13">
    <source>
        <dbReference type="EMBL" id="GAG62131.1"/>
    </source>
</evidence>
<evidence type="ECO:0000256" key="7">
    <source>
        <dbReference type="ARBA" id="ARBA00022840"/>
    </source>
</evidence>
<feature type="transmembrane region" description="Helical" evidence="11">
    <location>
        <begin position="516"/>
        <end position="535"/>
    </location>
</feature>
<feature type="transmembrane region" description="Helical" evidence="11">
    <location>
        <begin position="541"/>
        <end position="563"/>
    </location>
</feature>
<proteinExistence type="inferred from homology"/>
<feature type="non-terminal residue" evidence="13">
    <location>
        <position position="1"/>
    </location>
</feature>
<keyword evidence="5" id="KW-0479">Metal-binding</keyword>
<dbReference type="PROSITE" id="PS00154">
    <property type="entry name" value="ATPASE_E1_E2"/>
    <property type="match status" value="1"/>
</dbReference>
<evidence type="ECO:0000256" key="8">
    <source>
        <dbReference type="ARBA" id="ARBA00022967"/>
    </source>
</evidence>
<evidence type="ECO:0000256" key="3">
    <source>
        <dbReference type="ARBA" id="ARBA00022475"/>
    </source>
</evidence>
<dbReference type="InterPro" id="IPR023298">
    <property type="entry name" value="ATPase_P-typ_TM_dom_sf"/>
</dbReference>
<dbReference type="InterPro" id="IPR018303">
    <property type="entry name" value="ATPase_P-typ_P_site"/>
</dbReference>
<dbReference type="InterPro" id="IPR027256">
    <property type="entry name" value="P-typ_ATPase_IB"/>
</dbReference>
<keyword evidence="6" id="KW-0547">Nucleotide-binding</keyword>
<feature type="transmembrane region" description="Helical" evidence="11">
    <location>
        <begin position="17"/>
        <end position="35"/>
    </location>
</feature>
<dbReference type="GO" id="GO:0005507">
    <property type="term" value="F:copper ion binding"/>
    <property type="evidence" value="ECO:0007669"/>
    <property type="project" value="TreeGrafter"/>
</dbReference>
<evidence type="ECO:0000256" key="11">
    <source>
        <dbReference type="SAM" id="Phobius"/>
    </source>
</evidence>
<dbReference type="NCBIfam" id="TIGR01511">
    <property type="entry name" value="ATPase-IB1_Cu"/>
    <property type="match status" value="1"/>
</dbReference>
<dbReference type="AlphaFoldDB" id="X1AQF7"/>
<feature type="domain" description="P-type ATPase A" evidence="12">
    <location>
        <begin position="53"/>
        <end position="153"/>
    </location>
</feature>
<comment type="similarity">
    <text evidence="2">Belongs to the cation transport ATPase (P-type) (TC 3.A.3) family. Type IB subfamily.</text>
</comment>
<dbReference type="SUPFAM" id="SSF56784">
    <property type="entry name" value="HAD-like"/>
    <property type="match status" value="1"/>
</dbReference>
<dbReference type="PRINTS" id="PR00943">
    <property type="entry name" value="CUATPASE"/>
</dbReference>
<keyword evidence="8" id="KW-1278">Translocase</keyword>
<evidence type="ECO:0000256" key="9">
    <source>
        <dbReference type="ARBA" id="ARBA00022989"/>
    </source>
</evidence>
<evidence type="ECO:0000256" key="1">
    <source>
        <dbReference type="ARBA" id="ARBA00004651"/>
    </source>
</evidence>
<dbReference type="SFLD" id="SFLDF00027">
    <property type="entry name" value="p-type_atpase"/>
    <property type="match status" value="1"/>
</dbReference>
<dbReference type="SFLD" id="SFLDG00002">
    <property type="entry name" value="C1.7:_P-type_atpase_like"/>
    <property type="match status" value="1"/>
</dbReference>
<dbReference type="InterPro" id="IPR023299">
    <property type="entry name" value="ATPase_P-typ_cyto_dom_N"/>
</dbReference>
<protein>
    <recommendedName>
        <fullName evidence="12">P-type ATPase A domain-containing protein</fullName>
    </recommendedName>
</protein>
<evidence type="ECO:0000256" key="10">
    <source>
        <dbReference type="ARBA" id="ARBA00023136"/>
    </source>
</evidence>
<evidence type="ECO:0000259" key="12">
    <source>
        <dbReference type="Pfam" id="PF00122"/>
    </source>
</evidence>
<dbReference type="InterPro" id="IPR008250">
    <property type="entry name" value="ATPase_P-typ_transduc_dom_A_sf"/>
</dbReference>
<evidence type="ECO:0000256" key="5">
    <source>
        <dbReference type="ARBA" id="ARBA00022723"/>
    </source>
</evidence>
<dbReference type="GO" id="GO:0043682">
    <property type="term" value="F:P-type divalent copper transporter activity"/>
    <property type="evidence" value="ECO:0007669"/>
    <property type="project" value="TreeGrafter"/>
</dbReference>
<dbReference type="Gene3D" id="3.40.1110.10">
    <property type="entry name" value="Calcium-transporting ATPase, cytoplasmic domain N"/>
    <property type="match status" value="2"/>
</dbReference>
<keyword evidence="10 11" id="KW-0472">Membrane</keyword>
<dbReference type="NCBIfam" id="TIGR01525">
    <property type="entry name" value="ATPase-IB_hvy"/>
    <property type="match status" value="1"/>
</dbReference>
<feature type="transmembrane region" description="Helical" evidence="11">
    <location>
        <begin position="169"/>
        <end position="191"/>
    </location>
</feature>
<evidence type="ECO:0000256" key="2">
    <source>
        <dbReference type="ARBA" id="ARBA00006024"/>
    </source>
</evidence>
<dbReference type="InterPro" id="IPR001757">
    <property type="entry name" value="P_typ_ATPase"/>
</dbReference>
<dbReference type="InterPro" id="IPR059000">
    <property type="entry name" value="ATPase_P-type_domA"/>
</dbReference>
<dbReference type="InterPro" id="IPR023214">
    <property type="entry name" value="HAD_sf"/>
</dbReference>
<dbReference type="PANTHER" id="PTHR43520:SF8">
    <property type="entry name" value="P-TYPE CU(+) TRANSPORTER"/>
    <property type="match status" value="1"/>
</dbReference>
<keyword evidence="9 11" id="KW-1133">Transmembrane helix</keyword>
<dbReference type="PANTHER" id="PTHR43520">
    <property type="entry name" value="ATP7, ISOFORM B"/>
    <property type="match status" value="1"/>
</dbReference>
<dbReference type="EMBL" id="BART01001095">
    <property type="protein sequence ID" value="GAG62131.1"/>
    <property type="molecule type" value="Genomic_DNA"/>
</dbReference>
<dbReference type="Pfam" id="PF00702">
    <property type="entry name" value="Hydrolase"/>
    <property type="match status" value="1"/>
</dbReference>
<name>X1AQF7_9ZZZZ</name>
<dbReference type="SFLD" id="SFLDS00003">
    <property type="entry name" value="Haloacid_Dehalogenase"/>
    <property type="match status" value="1"/>
</dbReference>
<dbReference type="SUPFAM" id="SSF81665">
    <property type="entry name" value="Calcium ATPase, transmembrane domain M"/>
    <property type="match status" value="1"/>
</dbReference>
<evidence type="ECO:0000256" key="6">
    <source>
        <dbReference type="ARBA" id="ARBA00022741"/>
    </source>
</evidence>
<organism evidence="13">
    <name type="scientific">marine sediment metagenome</name>
    <dbReference type="NCBI Taxonomy" id="412755"/>
    <lineage>
        <taxon>unclassified sequences</taxon>
        <taxon>metagenomes</taxon>
        <taxon>ecological metagenomes</taxon>
    </lineage>
</organism>
<comment type="caution">
    <text evidence="13">The sequence shown here is derived from an EMBL/GenBank/DDBJ whole genome shotgun (WGS) entry which is preliminary data.</text>
</comment>
<dbReference type="PRINTS" id="PR00119">
    <property type="entry name" value="CATATPASE"/>
</dbReference>
<accession>X1AQF7</accession>
<dbReference type="Gene3D" id="3.40.50.1000">
    <property type="entry name" value="HAD superfamily/HAD-like"/>
    <property type="match status" value="1"/>
</dbReference>
<gene>
    <name evidence="13" type="ORF">S01H4_04169</name>
</gene>
<dbReference type="NCBIfam" id="TIGR01494">
    <property type="entry name" value="ATPase_P-type"/>
    <property type="match status" value="1"/>
</dbReference>
<evidence type="ECO:0000256" key="4">
    <source>
        <dbReference type="ARBA" id="ARBA00022692"/>
    </source>
</evidence>
<dbReference type="GO" id="GO:0055070">
    <property type="term" value="P:copper ion homeostasis"/>
    <property type="evidence" value="ECO:0007669"/>
    <property type="project" value="TreeGrafter"/>
</dbReference>
<feature type="transmembrane region" description="Helical" evidence="11">
    <location>
        <begin position="197"/>
        <end position="220"/>
    </location>
</feature>
<dbReference type="Gene3D" id="2.70.150.10">
    <property type="entry name" value="Calcium-transporting ATPase, cytoplasmic transduction domain A"/>
    <property type="match status" value="1"/>
</dbReference>